<accession>X1MED9</accession>
<dbReference type="InterPro" id="IPR051047">
    <property type="entry name" value="AccD/PCCB"/>
</dbReference>
<protein>
    <recommendedName>
        <fullName evidence="1">CoA carboxyltransferase N-terminal domain-containing protein</fullName>
    </recommendedName>
</protein>
<dbReference type="Gene3D" id="3.90.226.10">
    <property type="entry name" value="2-enoyl-CoA Hydratase, Chain A, domain 1"/>
    <property type="match status" value="1"/>
</dbReference>
<organism evidence="2">
    <name type="scientific">marine sediment metagenome</name>
    <dbReference type="NCBI Taxonomy" id="412755"/>
    <lineage>
        <taxon>unclassified sequences</taxon>
        <taxon>metagenomes</taxon>
        <taxon>ecological metagenomes</taxon>
    </lineage>
</organism>
<dbReference type="EMBL" id="BARV01010497">
    <property type="protein sequence ID" value="GAI13040.1"/>
    <property type="molecule type" value="Genomic_DNA"/>
</dbReference>
<evidence type="ECO:0000313" key="2">
    <source>
        <dbReference type="EMBL" id="GAI13040.1"/>
    </source>
</evidence>
<dbReference type="Pfam" id="PF01039">
    <property type="entry name" value="Carboxyl_trans"/>
    <property type="match status" value="1"/>
</dbReference>
<dbReference type="SUPFAM" id="SSF52096">
    <property type="entry name" value="ClpP/crotonase"/>
    <property type="match status" value="1"/>
</dbReference>
<dbReference type="PANTHER" id="PTHR43842:SF2">
    <property type="entry name" value="PROPIONYL-COA CARBOXYLASE BETA CHAIN, MITOCHONDRIAL"/>
    <property type="match status" value="1"/>
</dbReference>
<dbReference type="InterPro" id="IPR034733">
    <property type="entry name" value="AcCoA_carboxyl_beta"/>
</dbReference>
<evidence type="ECO:0000259" key="1">
    <source>
        <dbReference type="PROSITE" id="PS50980"/>
    </source>
</evidence>
<gene>
    <name evidence="2" type="ORF">S06H3_20297</name>
</gene>
<dbReference type="InterPro" id="IPR011762">
    <property type="entry name" value="COA_CT_N"/>
</dbReference>
<feature type="non-terminal residue" evidence="2">
    <location>
        <position position="64"/>
    </location>
</feature>
<dbReference type="InterPro" id="IPR029045">
    <property type="entry name" value="ClpP/crotonase-like_dom_sf"/>
</dbReference>
<dbReference type="AlphaFoldDB" id="X1MED9"/>
<comment type="caution">
    <text evidence="2">The sequence shown here is derived from an EMBL/GenBank/DDBJ whole genome shotgun (WGS) entry which is preliminary data.</text>
</comment>
<proteinExistence type="predicted"/>
<feature type="domain" description="CoA carboxyltransferase N-terminal" evidence="1">
    <location>
        <begin position="3"/>
        <end position="64"/>
    </location>
</feature>
<dbReference type="GO" id="GO:0004658">
    <property type="term" value="F:propionyl-CoA carboxylase activity"/>
    <property type="evidence" value="ECO:0007669"/>
    <property type="project" value="TreeGrafter"/>
</dbReference>
<reference evidence="2" key="1">
    <citation type="journal article" date="2014" name="Front. Microbiol.">
        <title>High frequency of phylogenetically diverse reductive dehalogenase-homologous genes in deep subseafloor sedimentary metagenomes.</title>
        <authorList>
            <person name="Kawai M."/>
            <person name="Futagami T."/>
            <person name="Toyoda A."/>
            <person name="Takaki Y."/>
            <person name="Nishi S."/>
            <person name="Hori S."/>
            <person name="Arai W."/>
            <person name="Tsubouchi T."/>
            <person name="Morono Y."/>
            <person name="Uchiyama I."/>
            <person name="Ito T."/>
            <person name="Fujiyama A."/>
            <person name="Inagaki F."/>
            <person name="Takami H."/>
        </authorList>
    </citation>
    <scope>NUCLEOTIDE SEQUENCE</scope>
    <source>
        <strain evidence="2">Expedition CK06-06</strain>
    </source>
</reference>
<name>X1MED9_9ZZZZ</name>
<sequence>MKIEDKLKHLEELDKQAQLGGGEKRIKAQHDKGRLTARERVDLLLDKGTFRETDKFVTHRCTDF</sequence>
<dbReference type="PANTHER" id="PTHR43842">
    <property type="entry name" value="PROPIONYL-COA CARBOXYLASE BETA CHAIN"/>
    <property type="match status" value="1"/>
</dbReference>
<dbReference type="PROSITE" id="PS50980">
    <property type="entry name" value="COA_CT_NTER"/>
    <property type="match status" value="1"/>
</dbReference>